<feature type="transmembrane region" description="Helical" evidence="6">
    <location>
        <begin position="184"/>
        <end position="206"/>
    </location>
</feature>
<feature type="transmembrane region" description="Helical" evidence="6">
    <location>
        <begin position="133"/>
        <end position="156"/>
    </location>
</feature>
<dbReference type="AlphaFoldDB" id="A0A8C6TSR0"/>
<dbReference type="PANTHER" id="PTHR11119">
    <property type="entry name" value="XANTHINE-URACIL / VITAMIN C PERMEASE FAMILY MEMBER"/>
    <property type="match status" value="1"/>
</dbReference>
<sequence>MLICNRVFRDTPPMLPLNSLFQHYLTAFGGIITIPLLLSERLCLQHDSLTQGRLINNIFFVSGICTVLQVTLGVRLPILQGGTFALVTPAMALLSLPEFQCPAWTQNASLVNTSSPVFIDVWQSRLRTLQGSIMVASVLQIVVGFSGLIGFLMRFIGPLTIAPTVSVIGLSLYDVTGDEAGSHWGISALTAVLIVLFSQYLCRVPLPAPSYNRVRKWHTSKFFIFQNVPVYSPGPHSVSWLVSGYMARTDVKERVIGRAAWLSFPYPALAGVWFGNDGWDSCAPWQSLWDYHLCARLSGELSPPARHQTLRVIAGIDGAGALLWREYLHFWRLRVLGTDYSQLDTEEPARYRYRYCFIQPIIHKQMCCTEQLNCSLVIYYSGTQQISPFTKREIQRLECTLSCCQNAFLTLTIQ</sequence>
<reference evidence="7" key="2">
    <citation type="submission" date="2025-09" db="UniProtKB">
        <authorList>
            <consortium name="Ensembl"/>
        </authorList>
    </citation>
    <scope>IDENTIFICATION</scope>
</reference>
<evidence type="ECO:0000313" key="8">
    <source>
        <dbReference type="Proteomes" id="UP000694523"/>
    </source>
</evidence>
<keyword evidence="8" id="KW-1185">Reference proteome</keyword>
<evidence type="ECO:0008006" key="9">
    <source>
        <dbReference type="Google" id="ProtNLM"/>
    </source>
</evidence>
<accession>A0A8C6TSR0</accession>
<dbReference type="Proteomes" id="UP000694523">
    <property type="component" value="Unplaced"/>
</dbReference>
<evidence type="ECO:0000256" key="1">
    <source>
        <dbReference type="ARBA" id="ARBA00004141"/>
    </source>
</evidence>
<dbReference type="GO" id="GO:0022857">
    <property type="term" value="F:transmembrane transporter activity"/>
    <property type="evidence" value="ECO:0007669"/>
    <property type="project" value="InterPro"/>
</dbReference>
<name>A0A8C6TSR0_9GOBI</name>
<comment type="similarity">
    <text evidence="2">Belongs to the nucleobase:cation symporter-2 (NCS2) (TC 2.A.40) family.</text>
</comment>
<feature type="transmembrane region" description="Helical" evidence="6">
    <location>
        <begin position="20"/>
        <end position="38"/>
    </location>
</feature>
<keyword evidence="3 6" id="KW-0812">Transmembrane</keyword>
<feature type="transmembrane region" description="Helical" evidence="6">
    <location>
        <begin position="54"/>
        <end position="72"/>
    </location>
</feature>
<keyword evidence="4 6" id="KW-1133">Transmembrane helix</keyword>
<dbReference type="Pfam" id="PF00860">
    <property type="entry name" value="Xan_ur_permease"/>
    <property type="match status" value="1"/>
</dbReference>
<proteinExistence type="inferred from homology"/>
<dbReference type="InterPro" id="IPR006043">
    <property type="entry name" value="NCS2"/>
</dbReference>
<evidence type="ECO:0000313" key="7">
    <source>
        <dbReference type="Ensembl" id="ENSNMLP00000025887.1"/>
    </source>
</evidence>
<reference evidence="7" key="1">
    <citation type="submission" date="2025-08" db="UniProtKB">
        <authorList>
            <consortium name="Ensembl"/>
        </authorList>
    </citation>
    <scope>IDENTIFICATION</scope>
</reference>
<protein>
    <recommendedName>
        <fullName evidence="9">Solute carrier family 23 member 2</fullName>
    </recommendedName>
</protein>
<organism evidence="7 8">
    <name type="scientific">Neogobius melanostomus</name>
    <name type="common">round goby</name>
    <dbReference type="NCBI Taxonomy" id="47308"/>
    <lineage>
        <taxon>Eukaryota</taxon>
        <taxon>Metazoa</taxon>
        <taxon>Chordata</taxon>
        <taxon>Craniata</taxon>
        <taxon>Vertebrata</taxon>
        <taxon>Euteleostomi</taxon>
        <taxon>Actinopterygii</taxon>
        <taxon>Neopterygii</taxon>
        <taxon>Teleostei</taxon>
        <taxon>Neoteleostei</taxon>
        <taxon>Acanthomorphata</taxon>
        <taxon>Gobiaria</taxon>
        <taxon>Gobiiformes</taxon>
        <taxon>Gobioidei</taxon>
        <taxon>Gobiidae</taxon>
        <taxon>Benthophilinae</taxon>
        <taxon>Neogobiini</taxon>
        <taxon>Neogobius</taxon>
    </lineage>
</organism>
<feature type="transmembrane region" description="Helical" evidence="6">
    <location>
        <begin position="78"/>
        <end position="96"/>
    </location>
</feature>
<keyword evidence="5 6" id="KW-0472">Membrane</keyword>
<evidence type="ECO:0000256" key="4">
    <source>
        <dbReference type="ARBA" id="ARBA00022989"/>
    </source>
</evidence>
<dbReference type="Ensembl" id="ENSNMLT00000028932.1">
    <property type="protein sequence ID" value="ENSNMLP00000025887.1"/>
    <property type="gene ID" value="ENSNMLG00000016505.1"/>
</dbReference>
<evidence type="ECO:0000256" key="6">
    <source>
        <dbReference type="SAM" id="Phobius"/>
    </source>
</evidence>
<evidence type="ECO:0000256" key="2">
    <source>
        <dbReference type="ARBA" id="ARBA00008821"/>
    </source>
</evidence>
<evidence type="ECO:0000256" key="5">
    <source>
        <dbReference type="ARBA" id="ARBA00023136"/>
    </source>
</evidence>
<dbReference type="GO" id="GO:0016020">
    <property type="term" value="C:membrane"/>
    <property type="evidence" value="ECO:0007669"/>
    <property type="project" value="UniProtKB-SubCell"/>
</dbReference>
<evidence type="ECO:0000256" key="3">
    <source>
        <dbReference type="ARBA" id="ARBA00022692"/>
    </source>
</evidence>
<comment type="subcellular location">
    <subcellularLocation>
        <location evidence="1">Membrane</location>
        <topology evidence="1">Multi-pass membrane protein</topology>
    </subcellularLocation>
</comment>